<evidence type="ECO:0000313" key="3">
    <source>
        <dbReference type="Proteomes" id="UP000006833"/>
    </source>
</evidence>
<protein>
    <recommendedName>
        <fullName evidence="4">Lipoprotein</fullName>
    </recommendedName>
</protein>
<dbReference type="RefSeq" id="WP_012179749.1">
    <property type="nucleotide sequence ID" value="NC_009952.1"/>
</dbReference>
<keyword evidence="3" id="KW-1185">Reference proteome</keyword>
<accession>A8LL72</accession>
<dbReference type="OrthoDB" id="7666390at2"/>
<name>A8LL72_DINSH</name>
<reference evidence="3" key="1">
    <citation type="journal article" date="2010" name="ISME J.">
        <title>The complete genome sequence of the algal symbiont Dinoroseobacter shibae: a hitchhiker's guide to life in the sea.</title>
        <authorList>
            <person name="Wagner-Dobler I."/>
            <person name="Ballhausen B."/>
            <person name="Berger M."/>
            <person name="Brinkhoff T."/>
            <person name="Buchholz I."/>
            <person name="Bunk B."/>
            <person name="Cypionka H."/>
            <person name="Daniel R."/>
            <person name="Drepper T."/>
            <person name="Gerdts G."/>
            <person name="Hahnke S."/>
            <person name="Han C."/>
            <person name="Jahn D."/>
            <person name="Kalhoefer D."/>
            <person name="Kiss H."/>
            <person name="Klenk H.P."/>
            <person name="Kyrpides N."/>
            <person name="Liebl W."/>
            <person name="Liesegang H."/>
            <person name="Meincke L."/>
            <person name="Pati A."/>
            <person name="Petersen J."/>
            <person name="Piekarski T."/>
            <person name="Pommerenke C."/>
            <person name="Pradella S."/>
            <person name="Pukall R."/>
            <person name="Rabus R."/>
            <person name="Stackebrandt E."/>
            <person name="Thole S."/>
            <person name="Thompson L."/>
            <person name="Tielen P."/>
            <person name="Tomasch J."/>
            <person name="von Jan M."/>
            <person name="Wanphrut N."/>
            <person name="Wichels A."/>
            <person name="Zech H."/>
            <person name="Simon M."/>
        </authorList>
    </citation>
    <scope>NUCLEOTIDE SEQUENCE [LARGE SCALE GENOMIC DNA]</scope>
    <source>
        <strain evidence="3">DSM 16493 / NCIMB 14021 / DFL 12</strain>
    </source>
</reference>
<keyword evidence="1" id="KW-0732">Signal</keyword>
<dbReference type="HOGENOM" id="CLU_1420495_0_0_5"/>
<evidence type="ECO:0000256" key="1">
    <source>
        <dbReference type="SAM" id="SignalP"/>
    </source>
</evidence>
<organism evidence="2 3">
    <name type="scientific">Dinoroseobacter shibae (strain DSM 16493 / NCIMB 14021 / DFL 12)</name>
    <dbReference type="NCBI Taxonomy" id="398580"/>
    <lineage>
        <taxon>Bacteria</taxon>
        <taxon>Pseudomonadati</taxon>
        <taxon>Pseudomonadota</taxon>
        <taxon>Alphaproteobacteria</taxon>
        <taxon>Rhodobacterales</taxon>
        <taxon>Roseobacteraceae</taxon>
        <taxon>Dinoroseobacter</taxon>
    </lineage>
</organism>
<dbReference type="STRING" id="398580.Dshi_3088"/>
<feature type="chain" id="PRO_5002722852" description="Lipoprotein" evidence="1">
    <location>
        <begin position="20"/>
        <end position="202"/>
    </location>
</feature>
<dbReference type="PROSITE" id="PS51257">
    <property type="entry name" value="PROKAR_LIPOPROTEIN"/>
    <property type="match status" value="1"/>
</dbReference>
<evidence type="ECO:0008006" key="4">
    <source>
        <dbReference type="Google" id="ProtNLM"/>
    </source>
</evidence>
<dbReference type="Proteomes" id="UP000006833">
    <property type="component" value="Chromosome"/>
</dbReference>
<dbReference type="KEGG" id="dsh:Dshi_3088"/>
<feature type="signal peptide" evidence="1">
    <location>
        <begin position="1"/>
        <end position="19"/>
    </location>
</feature>
<proteinExistence type="predicted"/>
<evidence type="ECO:0000313" key="2">
    <source>
        <dbReference type="EMBL" id="ABV94821.1"/>
    </source>
</evidence>
<dbReference type="eggNOG" id="ENOG50315W2">
    <property type="taxonomic scope" value="Bacteria"/>
</dbReference>
<gene>
    <name evidence="2" type="ordered locus">Dshi_3088</name>
</gene>
<dbReference type="EMBL" id="CP000830">
    <property type="protein sequence ID" value="ABV94821.1"/>
    <property type="molecule type" value="Genomic_DNA"/>
</dbReference>
<sequence>MRFRIAGALGALTLLAACAAESEWASDAEVNQSRYADGGTASVTLLTVIRNSTGEGGHTAVLIDGAERVIWDPAGTWWHPWSPERNDLHYGITPQLETHYIDYHAREAWRVVEQRVEVPQQTADAMIAAFAANGAAGWANCARVTSDILRDYPGFETIRSTWFPVDIMEDFAALPGVTTTTYFDDDDLDRTNPLRVVPGGAG</sequence>
<dbReference type="AlphaFoldDB" id="A8LL72"/>